<accession>A0AAV9EIF1</accession>
<evidence type="ECO:0000313" key="1">
    <source>
        <dbReference type="EMBL" id="KAK1313256.1"/>
    </source>
</evidence>
<dbReference type="Proteomes" id="UP001180020">
    <property type="component" value="Unassembled WGS sequence"/>
</dbReference>
<protein>
    <submittedName>
        <fullName evidence="1">Uncharacterized protein</fullName>
    </submittedName>
</protein>
<proteinExistence type="predicted"/>
<comment type="caution">
    <text evidence="1">The sequence shown here is derived from an EMBL/GenBank/DDBJ whole genome shotgun (WGS) entry which is preliminary data.</text>
</comment>
<dbReference type="EMBL" id="JAUJYO010000006">
    <property type="protein sequence ID" value="KAK1313256.1"/>
    <property type="molecule type" value="Genomic_DNA"/>
</dbReference>
<name>A0AAV9EIF1_ACOCL</name>
<evidence type="ECO:0000313" key="2">
    <source>
        <dbReference type="Proteomes" id="UP001180020"/>
    </source>
</evidence>
<gene>
    <name evidence="1" type="ORF">QJS10_CPA06g02209</name>
</gene>
<keyword evidence="2" id="KW-1185">Reference proteome</keyword>
<sequence>MAERQSCLESLHLVVDVVTAILGLPRWMRRAIRETGVVTTPIERRAKRRMSATLPLRRPWSERRKEGLGLGKEVGEGVG</sequence>
<dbReference type="AlphaFoldDB" id="A0AAV9EIF1"/>
<reference evidence="1" key="1">
    <citation type="journal article" date="2023" name="Nat. Commun.">
        <title>Diploid and tetraploid genomes of Acorus and the evolution of monocots.</title>
        <authorList>
            <person name="Ma L."/>
            <person name="Liu K.W."/>
            <person name="Li Z."/>
            <person name="Hsiao Y.Y."/>
            <person name="Qi Y."/>
            <person name="Fu T."/>
            <person name="Tang G.D."/>
            <person name="Zhang D."/>
            <person name="Sun W.H."/>
            <person name="Liu D.K."/>
            <person name="Li Y."/>
            <person name="Chen G.Z."/>
            <person name="Liu X.D."/>
            <person name="Liao X.Y."/>
            <person name="Jiang Y.T."/>
            <person name="Yu X."/>
            <person name="Hao Y."/>
            <person name="Huang J."/>
            <person name="Zhao X.W."/>
            <person name="Ke S."/>
            <person name="Chen Y.Y."/>
            <person name="Wu W.L."/>
            <person name="Hsu J.L."/>
            <person name="Lin Y.F."/>
            <person name="Huang M.D."/>
            <person name="Li C.Y."/>
            <person name="Huang L."/>
            <person name="Wang Z.W."/>
            <person name="Zhao X."/>
            <person name="Zhong W.Y."/>
            <person name="Peng D.H."/>
            <person name="Ahmad S."/>
            <person name="Lan S."/>
            <person name="Zhang J.S."/>
            <person name="Tsai W.C."/>
            <person name="Van de Peer Y."/>
            <person name="Liu Z.J."/>
        </authorList>
    </citation>
    <scope>NUCLEOTIDE SEQUENCE</scope>
    <source>
        <strain evidence="1">CP</strain>
    </source>
</reference>
<reference evidence="1" key="2">
    <citation type="submission" date="2023-06" db="EMBL/GenBank/DDBJ databases">
        <authorList>
            <person name="Ma L."/>
            <person name="Liu K.-W."/>
            <person name="Li Z."/>
            <person name="Hsiao Y.-Y."/>
            <person name="Qi Y."/>
            <person name="Fu T."/>
            <person name="Tang G."/>
            <person name="Zhang D."/>
            <person name="Sun W.-H."/>
            <person name="Liu D.-K."/>
            <person name="Li Y."/>
            <person name="Chen G.-Z."/>
            <person name="Liu X.-D."/>
            <person name="Liao X.-Y."/>
            <person name="Jiang Y.-T."/>
            <person name="Yu X."/>
            <person name="Hao Y."/>
            <person name="Huang J."/>
            <person name="Zhao X.-W."/>
            <person name="Ke S."/>
            <person name="Chen Y.-Y."/>
            <person name="Wu W.-L."/>
            <person name="Hsu J.-L."/>
            <person name="Lin Y.-F."/>
            <person name="Huang M.-D."/>
            <person name="Li C.-Y."/>
            <person name="Huang L."/>
            <person name="Wang Z.-W."/>
            <person name="Zhao X."/>
            <person name="Zhong W.-Y."/>
            <person name="Peng D.-H."/>
            <person name="Ahmad S."/>
            <person name="Lan S."/>
            <person name="Zhang J.-S."/>
            <person name="Tsai W.-C."/>
            <person name="Van De Peer Y."/>
            <person name="Liu Z.-J."/>
        </authorList>
    </citation>
    <scope>NUCLEOTIDE SEQUENCE</scope>
    <source>
        <strain evidence="1">CP</strain>
        <tissue evidence="1">Leaves</tissue>
    </source>
</reference>
<organism evidence="1 2">
    <name type="scientific">Acorus calamus</name>
    <name type="common">Sweet flag</name>
    <dbReference type="NCBI Taxonomy" id="4465"/>
    <lineage>
        <taxon>Eukaryota</taxon>
        <taxon>Viridiplantae</taxon>
        <taxon>Streptophyta</taxon>
        <taxon>Embryophyta</taxon>
        <taxon>Tracheophyta</taxon>
        <taxon>Spermatophyta</taxon>
        <taxon>Magnoliopsida</taxon>
        <taxon>Liliopsida</taxon>
        <taxon>Acoraceae</taxon>
        <taxon>Acorus</taxon>
    </lineage>
</organism>